<keyword evidence="3" id="KW-1185">Reference proteome</keyword>
<evidence type="ECO:0000259" key="1">
    <source>
        <dbReference type="Pfam" id="PF11924"/>
    </source>
</evidence>
<sequence>MSKDECRLYGDHLFYDYRFLRHHNRLSTGLEDMSGESEFCFNWYGSYYLELE</sequence>
<evidence type="ECO:0000313" key="2">
    <source>
        <dbReference type="EMBL" id="MCC2156048.1"/>
    </source>
</evidence>
<dbReference type="EMBL" id="JAJEQD010000004">
    <property type="protein sequence ID" value="MCC2156048.1"/>
    <property type="molecule type" value="Genomic_DNA"/>
</dbReference>
<dbReference type="Proteomes" id="UP001198241">
    <property type="component" value="Unassembled WGS sequence"/>
</dbReference>
<protein>
    <submittedName>
        <fullName evidence="2">Inverse autotransporter beta domain-containing protein</fullName>
    </submittedName>
</protein>
<reference evidence="2 3" key="1">
    <citation type="submission" date="2021-10" db="EMBL/GenBank/DDBJ databases">
        <title>Anaerobic single-cell dispensing facilitates the cultivation of human gut bacteria.</title>
        <authorList>
            <person name="Afrizal A."/>
        </authorList>
    </citation>
    <scope>NUCLEOTIDE SEQUENCE [LARGE SCALE GENOMIC DNA]</scope>
    <source>
        <strain evidence="2 3">CLA-AA-H247</strain>
    </source>
</reference>
<comment type="caution">
    <text evidence="2">The sequence shown here is derived from an EMBL/GenBank/DDBJ whole genome shotgun (WGS) entry which is preliminary data.</text>
</comment>
<dbReference type="Gene3D" id="2.40.160.160">
    <property type="entry name" value="Inverse autotransporter, beta-domain"/>
    <property type="match status" value="1"/>
</dbReference>
<feature type="domain" description="Inverse autotransporter beta-domain" evidence="1">
    <location>
        <begin position="8"/>
        <end position="44"/>
    </location>
</feature>
<dbReference type="InterPro" id="IPR038177">
    <property type="entry name" value="IAT_beta_sf"/>
</dbReference>
<name>A0ABS8F0R6_9FIRM</name>
<accession>A0ABS8F0R6</accession>
<dbReference type="RefSeq" id="WP_227720889.1">
    <property type="nucleotide sequence ID" value="NZ_JAJEQD010000004.1"/>
</dbReference>
<dbReference type="InterPro" id="IPR024519">
    <property type="entry name" value="IAT_beta"/>
</dbReference>
<evidence type="ECO:0000313" key="3">
    <source>
        <dbReference type="Proteomes" id="UP001198241"/>
    </source>
</evidence>
<organism evidence="2 3">
    <name type="scientific">Veillonella fallax</name>
    <dbReference type="NCBI Taxonomy" id="2881272"/>
    <lineage>
        <taxon>Bacteria</taxon>
        <taxon>Bacillati</taxon>
        <taxon>Bacillota</taxon>
        <taxon>Negativicutes</taxon>
        <taxon>Veillonellales</taxon>
        <taxon>Veillonellaceae</taxon>
        <taxon>Veillonella</taxon>
    </lineage>
</organism>
<proteinExistence type="predicted"/>
<gene>
    <name evidence="2" type="ORF">LKD20_02670</name>
</gene>
<dbReference type="Pfam" id="PF11924">
    <property type="entry name" value="IAT_beta"/>
    <property type="match status" value="1"/>
</dbReference>